<gene>
    <name evidence="6" type="ORF">HT578_10940</name>
</gene>
<dbReference type="PANTHER" id="PTHR23150">
    <property type="entry name" value="SULFATASE MODIFYING FACTOR 1, 2"/>
    <property type="match status" value="1"/>
</dbReference>
<feature type="domain" description="DinB-like" evidence="5">
    <location>
        <begin position="26"/>
        <end position="155"/>
    </location>
</feature>
<evidence type="ECO:0000259" key="5">
    <source>
        <dbReference type="Pfam" id="PF12867"/>
    </source>
</evidence>
<evidence type="ECO:0000256" key="2">
    <source>
        <dbReference type="ARBA" id="ARBA00023004"/>
    </source>
</evidence>
<feature type="domain" description="Sulfatase-modifying factor enzyme-like" evidence="4">
    <location>
        <begin position="195"/>
        <end position="430"/>
    </location>
</feature>
<dbReference type="SUPFAM" id="SSF56436">
    <property type="entry name" value="C-type lectin-like"/>
    <property type="match status" value="1"/>
</dbReference>
<dbReference type="RefSeq" id="WP_213499466.1">
    <property type="nucleotide sequence ID" value="NZ_CP054856.1"/>
</dbReference>
<evidence type="ECO:0000259" key="4">
    <source>
        <dbReference type="Pfam" id="PF03781"/>
    </source>
</evidence>
<dbReference type="Gene3D" id="3.90.1580.10">
    <property type="entry name" value="paralog of FGE (formylglycine-generating enzyme)"/>
    <property type="match status" value="1"/>
</dbReference>
<accession>A0ABX8E4R2</accession>
<comment type="pathway">
    <text evidence="3">Amino-acid biosynthesis; ergothioneine biosynthesis.</text>
</comment>
<keyword evidence="2" id="KW-0408">Iron</keyword>
<dbReference type="InterPro" id="IPR017806">
    <property type="entry name" value="EgtB"/>
</dbReference>
<dbReference type="Pfam" id="PF03781">
    <property type="entry name" value="FGE-sulfatase"/>
    <property type="match status" value="1"/>
</dbReference>
<dbReference type="InterPro" id="IPR005532">
    <property type="entry name" value="SUMF_dom"/>
</dbReference>
<dbReference type="PANTHER" id="PTHR23150:SF36">
    <property type="entry name" value="HERCYNINE OXYGENASE"/>
    <property type="match status" value="1"/>
</dbReference>
<dbReference type="InterPro" id="IPR016187">
    <property type="entry name" value="CTDL_fold"/>
</dbReference>
<organism evidence="6 7">
    <name type="scientific">Novosphingobium decolorationis</name>
    <dbReference type="NCBI Taxonomy" id="2698673"/>
    <lineage>
        <taxon>Bacteria</taxon>
        <taxon>Pseudomonadati</taxon>
        <taxon>Pseudomonadota</taxon>
        <taxon>Alphaproteobacteria</taxon>
        <taxon>Sphingomonadales</taxon>
        <taxon>Sphingomonadaceae</taxon>
        <taxon>Novosphingobium</taxon>
    </lineage>
</organism>
<reference evidence="6 7" key="1">
    <citation type="journal article" date="2021" name="Int. J. Syst. Evol. Microbiol.">
        <title>Novosphingobium decolorationis sp. nov., an aniline blue-decolourizing bacterium isolated from East Pacific sediment.</title>
        <authorList>
            <person name="Chen X."/>
            <person name="Dong B."/>
            <person name="Chen T."/>
            <person name="Ren N."/>
            <person name="Wang J."/>
            <person name="Xu Y."/>
            <person name="Yang J."/>
            <person name="Zhu S."/>
            <person name="Chen J."/>
        </authorList>
    </citation>
    <scope>NUCLEOTIDE SEQUENCE [LARGE SCALE GENOMIC DNA]</scope>
    <source>
        <strain evidence="6 7">502str22</strain>
    </source>
</reference>
<sequence>MYSPRAPIASAGTERVRAGPPDLTHFRATRDLSVALASGLNEADATVQSMPDASPVKWHLAHTTWFFETFLLRDTRSDYRLFDAKWPFLFNSYYEAEGARLARPQRGLLTRPTLEEVLAYRAHVDAALARVWPDLQEHHAALLELGLQHEQQHQELLLTDLKHLFSCNPLGPAYREEGAAPPTSVAAELKWLEGPSGARTIGHAGKGFAFDNEGPAHTQWLAPHALAHRPVTNREWCAFIADGGYETASLWLSDGWDWVRREGVAAPLYWRGQGEPEARETFTLSGWRAIDLDAPVTHISFYEADAYATWAGARLPTEQEWEAAASAHPATHGIQLDRAAAVQPRAESPEGDFASIFGNVWEWTGSAYRPWPGFRPAPGAVGEYNGKFMSNQFVLRGGSCATPRGHVRATYRSFFHPHQRWQFTGLRLARDL</sequence>
<evidence type="ECO:0000256" key="1">
    <source>
        <dbReference type="ARBA" id="ARBA00023002"/>
    </source>
</evidence>
<proteinExistence type="predicted"/>
<dbReference type="NCBIfam" id="TIGR03440">
    <property type="entry name" value="egtB_TIGR03440"/>
    <property type="match status" value="1"/>
</dbReference>
<dbReference type="Proteomes" id="UP000677126">
    <property type="component" value="Chromosome"/>
</dbReference>
<dbReference type="EMBL" id="CP054856">
    <property type="protein sequence ID" value="QVM84136.1"/>
    <property type="molecule type" value="Genomic_DNA"/>
</dbReference>
<name>A0ABX8E4R2_9SPHN</name>
<dbReference type="InterPro" id="IPR051043">
    <property type="entry name" value="Sulfatase_Mod_Factor_Kinase"/>
</dbReference>
<keyword evidence="1" id="KW-0560">Oxidoreductase</keyword>
<evidence type="ECO:0000313" key="6">
    <source>
        <dbReference type="EMBL" id="QVM84136.1"/>
    </source>
</evidence>
<keyword evidence="7" id="KW-1185">Reference proteome</keyword>
<evidence type="ECO:0000256" key="3">
    <source>
        <dbReference type="ARBA" id="ARBA00037882"/>
    </source>
</evidence>
<dbReference type="SUPFAM" id="SSF109854">
    <property type="entry name" value="DinB/YfiT-like putative metalloenzymes"/>
    <property type="match status" value="1"/>
</dbReference>
<dbReference type="Pfam" id="PF12867">
    <property type="entry name" value="DinB_2"/>
    <property type="match status" value="1"/>
</dbReference>
<dbReference type="InterPro" id="IPR042095">
    <property type="entry name" value="SUMF_sf"/>
</dbReference>
<evidence type="ECO:0000313" key="7">
    <source>
        <dbReference type="Proteomes" id="UP000677126"/>
    </source>
</evidence>
<dbReference type="InterPro" id="IPR024775">
    <property type="entry name" value="DinB-like"/>
</dbReference>
<dbReference type="InterPro" id="IPR034660">
    <property type="entry name" value="DinB/YfiT-like"/>
</dbReference>
<protein>
    <submittedName>
        <fullName evidence="6">Ergothioneine biosynthesis protein EgtB</fullName>
    </submittedName>
</protein>